<dbReference type="EMBL" id="PPTP01000003">
    <property type="protein sequence ID" value="RDB56193.1"/>
    <property type="molecule type" value="Genomic_DNA"/>
</dbReference>
<dbReference type="STRING" id="1034345.GCA_000236865_00502"/>
<evidence type="ECO:0000313" key="2">
    <source>
        <dbReference type="EMBL" id="RDB56193.1"/>
    </source>
</evidence>
<dbReference type="AlphaFoldDB" id="A0A369L954"/>
<sequence>MRVCPVCHARAFDDAEVCYGCMHRFSSKEPAAAPMPGSAHKGGAVGPLSQETQMRAQTPSSGANAASWTDARQAASVKGRSAEQLQQPLPDDGVSGIEQRLDGGSCGSAPVIARNVSVSAGGADIVVRIELVGAAEANAAAEDDTARQAAQATACQLLRRGRPIRGSVGARPADAQRGASAGQGAEQVRSTHPRHAAELQAVSA</sequence>
<dbReference type="Proteomes" id="UP000253792">
    <property type="component" value="Unassembled WGS sequence"/>
</dbReference>
<accession>A0A369L954</accession>
<feature type="region of interest" description="Disordered" evidence="1">
    <location>
        <begin position="29"/>
        <end position="91"/>
    </location>
</feature>
<reference evidence="2 3" key="1">
    <citation type="journal article" date="2018" name="Elife">
        <title>Discovery and characterization of a prevalent human gut bacterial enzyme sufficient for the inactivation of a family of plant toxins.</title>
        <authorList>
            <person name="Koppel N."/>
            <person name="Bisanz J.E."/>
            <person name="Pandelia M.E."/>
            <person name="Turnbaugh P.J."/>
            <person name="Balskus E.P."/>
        </authorList>
    </citation>
    <scope>NUCLEOTIDE SEQUENCE [LARGE SCALE GENOMIC DNA]</scope>
    <source>
        <strain evidence="3">anaerobia AP69FAA</strain>
    </source>
</reference>
<proteinExistence type="predicted"/>
<dbReference type="RefSeq" id="WP_114620488.1">
    <property type="nucleotide sequence ID" value="NZ_PPTP01000003.1"/>
</dbReference>
<feature type="region of interest" description="Disordered" evidence="1">
    <location>
        <begin position="162"/>
        <end position="204"/>
    </location>
</feature>
<evidence type="ECO:0000313" key="3">
    <source>
        <dbReference type="Proteomes" id="UP000253792"/>
    </source>
</evidence>
<gene>
    <name evidence="2" type="ORF">C1880_04755</name>
</gene>
<feature type="compositionally biased region" description="Polar residues" evidence="1">
    <location>
        <begin position="49"/>
        <end position="67"/>
    </location>
</feature>
<evidence type="ECO:0000256" key="1">
    <source>
        <dbReference type="SAM" id="MobiDB-lite"/>
    </source>
</evidence>
<organism evidence="2 3">
    <name type="scientific">Senegalimassilia anaerobia</name>
    <dbReference type="NCBI Taxonomy" id="1473216"/>
    <lineage>
        <taxon>Bacteria</taxon>
        <taxon>Bacillati</taxon>
        <taxon>Actinomycetota</taxon>
        <taxon>Coriobacteriia</taxon>
        <taxon>Coriobacteriales</taxon>
        <taxon>Coriobacteriaceae</taxon>
        <taxon>Senegalimassilia</taxon>
    </lineage>
</organism>
<name>A0A369L954_9ACTN</name>
<keyword evidence="3" id="KW-1185">Reference proteome</keyword>
<dbReference type="OrthoDB" id="3186539at2"/>
<comment type="caution">
    <text evidence="2">The sequence shown here is derived from an EMBL/GenBank/DDBJ whole genome shotgun (WGS) entry which is preliminary data.</text>
</comment>
<protein>
    <submittedName>
        <fullName evidence="2">Uncharacterized protein</fullName>
    </submittedName>
</protein>